<reference evidence="1" key="2">
    <citation type="submission" date="2020-09" db="EMBL/GenBank/DDBJ databases">
        <authorList>
            <person name="Sun Q."/>
            <person name="Ohkuma M."/>
        </authorList>
    </citation>
    <scope>NUCLEOTIDE SEQUENCE</scope>
    <source>
        <strain evidence="1">JCM 4477</strain>
    </source>
</reference>
<organism evidence="1 2">
    <name type="scientific">Streptomyces fumanus</name>
    <dbReference type="NCBI Taxonomy" id="67302"/>
    <lineage>
        <taxon>Bacteria</taxon>
        <taxon>Bacillati</taxon>
        <taxon>Actinomycetota</taxon>
        <taxon>Actinomycetes</taxon>
        <taxon>Kitasatosporales</taxon>
        <taxon>Streptomycetaceae</taxon>
        <taxon>Streptomyces</taxon>
    </lineage>
</organism>
<proteinExistence type="predicted"/>
<keyword evidence="2" id="KW-1185">Reference proteome</keyword>
<dbReference type="Pfam" id="PF19147">
    <property type="entry name" value="DUF5829"/>
    <property type="match status" value="1"/>
</dbReference>
<evidence type="ECO:0000313" key="2">
    <source>
        <dbReference type="Proteomes" id="UP000630718"/>
    </source>
</evidence>
<dbReference type="Proteomes" id="UP000630718">
    <property type="component" value="Unassembled WGS sequence"/>
</dbReference>
<dbReference type="EMBL" id="BNBI01000009">
    <property type="protein sequence ID" value="GHF12443.1"/>
    <property type="molecule type" value="Genomic_DNA"/>
</dbReference>
<evidence type="ECO:0000313" key="1">
    <source>
        <dbReference type="EMBL" id="GHF12443.1"/>
    </source>
</evidence>
<protein>
    <submittedName>
        <fullName evidence="1">Uncharacterized protein</fullName>
    </submittedName>
</protein>
<name>A0A919AK71_9ACTN</name>
<accession>A0A919AK71</accession>
<dbReference type="AlphaFoldDB" id="A0A919AK71"/>
<reference evidence="1" key="1">
    <citation type="journal article" date="2014" name="Int. J. Syst. Evol. Microbiol.">
        <title>Complete genome sequence of Corynebacterium casei LMG S-19264T (=DSM 44701T), isolated from a smear-ripened cheese.</title>
        <authorList>
            <consortium name="US DOE Joint Genome Institute (JGI-PGF)"/>
            <person name="Walter F."/>
            <person name="Albersmeier A."/>
            <person name="Kalinowski J."/>
            <person name="Ruckert C."/>
        </authorList>
    </citation>
    <scope>NUCLEOTIDE SEQUENCE</scope>
    <source>
        <strain evidence="1">JCM 4477</strain>
    </source>
</reference>
<gene>
    <name evidence="1" type="ORF">GCM10018772_41980</name>
</gene>
<sequence length="299" mass="32195">MVLAVSLAGVVGGGATARADEAGERQLLYFNHAYGVFDRETADAIEDSAYLREFASFQVRTTTGAGGQTWTGRYLMGRETYLELFGVGDLPGQDGTLGSAGLGVSTERAGDLRTVIERLPRFGVAEPVEFRQTRDFGDGVPVPWFDAVFTTSSYDAFGAWGMEYLPEYFADPRSNTEPAGYPGDVGRERYLSDGYREHLMRDVTSVRIGVTERDLADTVPLLRAGGYTVRSVAGGAVATGGGTTIRLDTVERERAGLREVRLALNEPVAYRHVEPLGNSTLVVGPGDRAVWTFGGGTAE</sequence>
<dbReference type="InterPro" id="IPR043869">
    <property type="entry name" value="DUF5829"/>
</dbReference>
<comment type="caution">
    <text evidence="1">The sequence shown here is derived from an EMBL/GenBank/DDBJ whole genome shotgun (WGS) entry which is preliminary data.</text>
</comment>